<dbReference type="GeneID" id="14906554"/>
<keyword evidence="1" id="KW-0677">Repeat</keyword>
<dbReference type="InterPro" id="IPR050560">
    <property type="entry name" value="MYB_TF"/>
</dbReference>
<dbReference type="SUPFAM" id="SSF46689">
    <property type="entry name" value="Homeodomain-like"/>
    <property type="match status" value="1"/>
</dbReference>
<evidence type="ECO:0000313" key="5">
    <source>
        <dbReference type="EMBL" id="EGR30440.1"/>
    </source>
</evidence>
<gene>
    <name evidence="5" type="ORF">IMG5_131840</name>
</gene>
<feature type="domain" description="Myb-like" evidence="3">
    <location>
        <begin position="1"/>
        <end position="56"/>
    </location>
</feature>
<dbReference type="InParanoid" id="G0QWF7"/>
<dbReference type="SMART" id="SM00717">
    <property type="entry name" value="SANT"/>
    <property type="match status" value="2"/>
</dbReference>
<dbReference type="FunFam" id="1.10.10.60:FF:000010">
    <property type="entry name" value="Transcriptional activator Myb isoform A"/>
    <property type="match status" value="1"/>
</dbReference>
<evidence type="ECO:0000259" key="4">
    <source>
        <dbReference type="PROSITE" id="PS51294"/>
    </source>
</evidence>
<feature type="non-terminal residue" evidence="5">
    <location>
        <position position="172"/>
    </location>
</feature>
<protein>
    <submittedName>
        <fullName evidence="5">Myb protein, putative</fullName>
    </submittedName>
</protein>
<sequence length="172" mass="20323">MTDRRSWDNQEDKVIKELVALYGVKKWTVIAQKMEQIYSLKGRSGKQCRERWHNHLDPGINKLPWTNKEEKIIFEAHKQYGNKWAEIAKYLPGRTDNSIKNHFYSKLRRSLRRINKLLGDRNSTEQIKDIKPGVLSKVFFLAEKNENEIEDQDMKKLSVACKSLQDMLLDFA</sequence>
<dbReference type="AlphaFoldDB" id="G0QWF7"/>
<feature type="domain" description="HTH myb-type" evidence="4">
    <location>
        <begin position="1"/>
        <end position="56"/>
    </location>
</feature>
<organism evidence="5 6">
    <name type="scientific">Ichthyophthirius multifiliis</name>
    <name type="common">White spot disease agent</name>
    <name type="synonym">Ich</name>
    <dbReference type="NCBI Taxonomy" id="5932"/>
    <lineage>
        <taxon>Eukaryota</taxon>
        <taxon>Sar</taxon>
        <taxon>Alveolata</taxon>
        <taxon>Ciliophora</taxon>
        <taxon>Intramacronucleata</taxon>
        <taxon>Oligohymenophorea</taxon>
        <taxon>Hymenostomatida</taxon>
        <taxon>Ophryoglenina</taxon>
        <taxon>Ichthyophthirius</taxon>
    </lineage>
</organism>
<dbReference type="PANTHER" id="PTHR45614">
    <property type="entry name" value="MYB PROTEIN-RELATED"/>
    <property type="match status" value="1"/>
</dbReference>
<dbReference type="GO" id="GO:0000981">
    <property type="term" value="F:DNA-binding transcription factor activity, RNA polymerase II-specific"/>
    <property type="evidence" value="ECO:0007669"/>
    <property type="project" value="TreeGrafter"/>
</dbReference>
<feature type="domain" description="HTH myb-type" evidence="4">
    <location>
        <begin position="57"/>
        <end position="111"/>
    </location>
</feature>
<proteinExistence type="predicted"/>
<keyword evidence="6" id="KW-1185">Reference proteome</keyword>
<dbReference type="GO" id="GO:0005634">
    <property type="term" value="C:nucleus"/>
    <property type="evidence" value="ECO:0007669"/>
    <property type="project" value="TreeGrafter"/>
</dbReference>
<name>G0QWF7_ICHMU</name>
<dbReference type="PROSITE" id="PS50090">
    <property type="entry name" value="MYB_LIKE"/>
    <property type="match status" value="2"/>
</dbReference>
<keyword evidence="2" id="KW-0238">DNA-binding</keyword>
<dbReference type="InterPro" id="IPR017930">
    <property type="entry name" value="Myb_dom"/>
</dbReference>
<feature type="domain" description="Myb-like" evidence="3">
    <location>
        <begin position="57"/>
        <end position="107"/>
    </location>
</feature>
<dbReference type="Gene3D" id="1.10.10.60">
    <property type="entry name" value="Homeodomain-like"/>
    <property type="match status" value="2"/>
</dbReference>
<dbReference type="STRING" id="857967.G0QWF7"/>
<evidence type="ECO:0000256" key="1">
    <source>
        <dbReference type="ARBA" id="ARBA00022737"/>
    </source>
</evidence>
<dbReference type="EMBL" id="GL983993">
    <property type="protein sequence ID" value="EGR30440.1"/>
    <property type="molecule type" value="Genomic_DNA"/>
</dbReference>
<dbReference type="PROSITE" id="PS51294">
    <property type="entry name" value="HTH_MYB"/>
    <property type="match status" value="2"/>
</dbReference>
<dbReference type="InterPro" id="IPR001005">
    <property type="entry name" value="SANT/Myb"/>
</dbReference>
<dbReference type="Pfam" id="PF00249">
    <property type="entry name" value="Myb_DNA-binding"/>
    <property type="match status" value="2"/>
</dbReference>
<dbReference type="PANTHER" id="PTHR45614:SF274">
    <property type="entry name" value="MYB-LIKE DNA-BINDING PROTEIN"/>
    <property type="match status" value="1"/>
</dbReference>
<dbReference type="OrthoDB" id="2143914at2759"/>
<dbReference type="GO" id="GO:0000978">
    <property type="term" value="F:RNA polymerase II cis-regulatory region sequence-specific DNA binding"/>
    <property type="evidence" value="ECO:0007669"/>
    <property type="project" value="TreeGrafter"/>
</dbReference>
<accession>G0QWF7</accession>
<evidence type="ECO:0000259" key="3">
    <source>
        <dbReference type="PROSITE" id="PS50090"/>
    </source>
</evidence>
<evidence type="ECO:0000256" key="2">
    <source>
        <dbReference type="ARBA" id="ARBA00023125"/>
    </source>
</evidence>
<reference evidence="5 6" key="1">
    <citation type="submission" date="2011-07" db="EMBL/GenBank/DDBJ databases">
        <authorList>
            <person name="Coyne R."/>
            <person name="Brami D."/>
            <person name="Johnson J."/>
            <person name="Hostetler J."/>
            <person name="Hannick L."/>
            <person name="Clark T."/>
            <person name="Cassidy-Hanley D."/>
            <person name="Inman J."/>
        </authorList>
    </citation>
    <scope>NUCLEOTIDE SEQUENCE [LARGE SCALE GENOMIC DNA]</scope>
    <source>
        <strain evidence="5 6">G5</strain>
    </source>
</reference>
<dbReference type="Proteomes" id="UP000008983">
    <property type="component" value="Unassembled WGS sequence"/>
</dbReference>
<dbReference type="RefSeq" id="XP_004032027.1">
    <property type="nucleotide sequence ID" value="XM_004031979.1"/>
</dbReference>
<evidence type="ECO:0000313" key="6">
    <source>
        <dbReference type="Proteomes" id="UP000008983"/>
    </source>
</evidence>
<dbReference type="eggNOG" id="KOG0048">
    <property type="taxonomic scope" value="Eukaryota"/>
</dbReference>
<dbReference type="CDD" id="cd00167">
    <property type="entry name" value="SANT"/>
    <property type="match status" value="2"/>
</dbReference>
<dbReference type="InterPro" id="IPR009057">
    <property type="entry name" value="Homeodomain-like_sf"/>
</dbReference>